<gene>
    <name evidence="2" type="ORF">BatF92_24160</name>
</gene>
<evidence type="ECO:0000313" key="3">
    <source>
        <dbReference type="Proteomes" id="UP000500882"/>
    </source>
</evidence>
<name>A0A679H7W0_BACT4</name>
<dbReference type="Proteomes" id="UP000500882">
    <property type="component" value="Chromosome"/>
</dbReference>
<dbReference type="RefSeq" id="WP_172556717.1">
    <property type="nucleotide sequence ID" value="NZ_AP022660.1"/>
</dbReference>
<evidence type="ECO:0000256" key="1">
    <source>
        <dbReference type="SAM" id="SignalP"/>
    </source>
</evidence>
<evidence type="ECO:0000313" key="2">
    <source>
        <dbReference type="EMBL" id="BCA50474.1"/>
    </source>
</evidence>
<sequence>MKLIFTLTLIACSITAMPSTPVEKEPEGIKIHCLNSPNDPLQEPLAYKNIRIVELKKVPFHQRIDYIKKLDMNDDYIFIQTPEKLYTYTLNGELIAQIGKKGKREDEYNELSTFYIDNKKKQITIIDCTSRKLINYNFWGDYIFTDTVPRGTFKWSYQTLLAYDNKLLSNNGMGMGNEIPYFLFDLDKKEVVGHYFSYRPITTDNYLYPFSWHPMANTGKDIDLIMPLCDTIYTYSPVLPSFHPKYIIEATQKMASKDQIRSHTPSYSGDLLRLDQQGYFTGFGGIYETDTKVLLQYKYGITLGYFLFDKSSREGNYYLYSSDEKEKMLPFNVIYHAYKNDFVSYMKGEELRSLHYIKDKKIKEQIKNLRDESICLVFYELE</sequence>
<feature type="signal peptide" evidence="1">
    <location>
        <begin position="1"/>
        <end position="18"/>
    </location>
</feature>
<keyword evidence="1" id="KW-0732">Signal</keyword>
<protein>
    <submittedName>
        <fullName evidence="2">6-bladed beta-propeller</fullName>
    </submittedName>
</protein>
<dbReference type="AlphaFoldDB" id="A0A679H7W0"/>
<feature type="chain" id="PRO_5025388456" evidence="1">
    <location>
        <begin position="19"/>
        <end position="382"/>
    </location>
</feature>
<dbReference type="Pfam" id="PF17170">
    <property type="entry name" value="DUF5128"/>
    <property type="match status" value="1"/>
</dbReference>
<organism evidence="2 3">
    <name type="scientific">Bacteroides thetaiotaomicron</name>
    <dbReference type="NCBI Taxonomy" id="818"/>
    <lineage>
        <taxon>Bacteria</taxon>
        <taxon>Pseudomonadati</taxon>
        <taxon>Bacteroidota</taxon>
        <taxon>Bacteroidia</taxon>
        <taxon>Bacteroidales</taxon>
        <taxon>Bacteroidaceae</taxon>
        <taxon>Bacteroides</taxon>
    </lineage>
</organism>
<proteinExistence type="predicted"/>
<dbReference type="EMBL" id="AP022660">
    <property type="protein sequence ID" value="BCA50474.1"/>
    <property type="molecule type" value="Genomic_DNA"/>
</dbReference>
<reference evidence="2 3" key="1">
    <citation type="submission" date="2020-02" db="EMBL/GenBank/DDBJ databases">
        <title>Whole-genome sequencing and comparative analysis of the genomes of Bacteroides thetaiotaomicron and Escherichia coli isolated from a healthy resident in Vietnam.</title>
        <authorList>
            <person name="Mohsin M."/>
            <person name="Tanaka K."/>
            <person name="Kawahara R."/>
            <person name="Kondo S."/>
            <person name="Noguchi H."/>
            <person name="Motooka D."/>
            <person name="Nakamura S."/>
            <person name="Khong D.T."/>
            <person name="Nguyen T.N."/>
            <person name="Tran H.T."/>
            <person name="Yamamoto Y."/>
        </authorList>
    </citation>
    <scope>NUCLEOTIDE SEQUENCE [LARGE SCALE GENOMIC DNA]</scope>
    <source>
        <strain evidence="2 3">F9-2</strain>
    </source>
</reference>
<accession>A0A679H7W0</accession>